<dbReference type="GO" id="GO:0016757">
    <property type="term" value="F:glycosyltransferase activity"/>
    <property type="evidence" value="ECO:0007669"/>
    <property type="project" value="UniProtKB-KW"/>
</dbReference>
<dbReference type="PANTHER" id="PTHR22916:SF51">
    <property type="entry name" value="GLYCOSYLTRANSFERASE EPSH-RELATED"/>
    <property type="match status" value="1"/>
</dbReference>
<evidence type="ECO:0000313" key="5">
    <source>
        <dbReference type="Proteomes" id="UP001303407"/>
    </source>
</evidence>
<dbReference type="Pfam" id="PF00535">
    <property type="entry name" value="Glycos_transf_2"/>
    <property type="match status" value="1"/>
</dbReference>
<dbReference type="EMBL" id="CP134536">
    <property type="protein sequence ID" value="WNH12233.1"/>
    <property type="molecule type" value="Genomic_DNA"/>
</dbReference>
<dbReference type="CDD" id="cd00761">
    <property type="entry name" value="Glyco_tranf_GTA_type"/>
    <property type="match status" value="1"/>
</dbReference>
<gene>
    <name evidence="4" type="ORF">RHP49_15235</name>
</gene>
<feature type="domain" description="Glycosyltransferase 2-like" evidence="3">
    <location>
        <begin position="4"/>
        <end position="143"/>
    </location>
</feature>
<dbReference type="EC" id="2.4.-.-" evidence="4"/>
<keyword evidence="5" id="KW-1185">Reference proteome</keyword>
<evidence type="ECO:0000256" key="1">
    <source>
        <dbReference type="ARBA" id="ARBA00022676"/>
    </source>
</evidence>
<evidence type="ECO:0000256" key="2">
    <source>
        <dbReference type="ARBA" id="ARBA00022679"/>
    </source>
</evidence>
<dbReference type="PANTHER" id="PTHR22916">
    <property type="entry name" value="GLYCOSYLTRANSFERASE"/>
    <property type="match status" value="1"/>
</dbReference>
<reference evidence="4 5" key="1">
    <citation type="submission" date="2023-09" db="EMBL/GenBank/DDBJ databases">
        <title>Thalassobella suaedae gen. nov., sp. nov., a marine bacterium of the family Flavobacteriaceae isolated from a halophyte Suaeda japonica.</title>
        <authorList>
            <person name="Lee S.Y."/>
            <person name="Hwang C.Y."/>
        </authorList>
    </citation>
    <scope>NUCLEOTIDE SEQUENCE [LARGE SCALE GENOMIC DNA]</scope>
    <source>
        <strain evidence="4 5">HL-DH10</strain>
    </source>
</reference>
<organism evidence="4 5">
    <name type="scientific">Thalassobellus suaedae</name>
    <dbReference type="NCBI Taxonomy" id="3074124"/>
    <lineage>
        <taxon>Bacteria</taxon>
        <taxon>Pseudomonadati</taxon>
        <taxon>Bacteroidota</taxon>
        <taxon>Flavobacteriia</taxon>
        <taxon>Flavobacteriales</taxon>
        <taxon>Flavobacteriaceae</taxon>
        <taxon>Thalassobellus</taxon>
    </lineage>
</organism>
<keyword evidence="1 4" id="KW-0328">Glycosyltransferase</keyword>
<proteinExistence type="predicted"/>
<dbReference type="SUPFAM" id="SSF53448">
    <property type="entry name" value="Nucleotide-diphospho-sugar transferases"/>
    <property type="match status" value="1"/>
</dbReference>
<dbReference type="Gene3D" id="3.90.550.10">
    <property type="entry name" value="Spore Coat Polysaccharide Biosynthesis Protein SpsA, Chain A"/>
    <property type="match status" value="1"/>
</dbReference>
<dbReference type="RefSeq" id="WP_415862214.1">
    <property type="nucleotide sequence ID" value="NZ_CP134536.1"/>
</dbReference>
<dbReference type="InterPro" id="IPR001173">
    <property type="entry name" value="Glyco_trans_2-like"/>
</dbReference>
<keyword evidence="2 4" id="KW-0808">Transferase</keyword>
<dbReference type="Proteomes" id="UP001303407">
    <property type="component" value="Chromosome"/>
</dbReference>
<sequence>MLLSIIIPVYNAERFLEKCVNSIIKAKKKIKIEIILINDGSKDNSFNICQNYANNFDFIKVINQINSGPSAARNKGIDIAKGNYLTFVDADDFVEENYFESITKNIEKYRVVDIIIYGYYKVYEKEKKINYSYFKFDKILEHNTILKLMENTFDYDYLLFPVNKVYKRKFFDSGIRFDKTLRLGEDAIFNLEIFYEANTIVFVKEALYNYYENLESATSQKFKPNLYKAMSSHFERKITFYKSKDDLNQKVYFNDIARVNLAKTLFAFVSNILANKDLNFEEELKKIRKFELIKFGFKHIKIKEIKRLKHIVVILLFKYNQYKLLQLIYKR</sequence>
<accession>A0ABY9Y2Y2</accession>
<evidence type="ECO:0000313" key="4">
    <source>
        <dbReference type="EMBL" id="WNH12233.1"/>
    </source>
</evidence>
<protein>
    <submittedName>
        <fullName evidence="4">Glycosyltransferase</fullName>
        <ecNumber evidence="4">2.4.-.-</ecNumber>
    </submittedName>
</protein>
<dbReference type="InterPro" id="IPR029044">
    <property type="entry name" value="Nucleotide-diphossugar_trans"/>
</dbReference>
<name>A0ABY9Y2Y2_9FLAO</name>
<evidence type="ECO:0000259" key="3">
    <source>
        <dbReference type="Pfam" id="PF00535"/>
    </source>
</evidence>